<keyword evidence="1" id="KW-0812">Transmembrane</keyword>
<reference evidence="2 3" key="1">
    <citation type="journal article" date="2019" name="Int. J. Syst. Evol. Microbiol.">
        <title>The Global Catalogue of Microorganisms (GCM) 10K type strain sequencing project: providing services to taxonomists for standard genome sequencing and annotation.</title>
        <authorList>
            <consortium name="The Broad Institute Genomics Platform"/>
            <consortium name="The Broad Institute Genome Sequencing Center for Infectious Disease"/>
            <person name="Wu L."/>
            <person name="Ma J."/>
        </authorList>
    </citation>
    <scope>NUCLEOTIDE SEQUENCE [LARGE SCALE GENOMIC DNA]</scope>
    <source>
        <strain evidence="2 3">JCM 16001</strain>
    </source>
</reference>
<sequence>MRLLKWASPRRWSILAEGVTVVLVALVALPVLLVGGREPAPVRVVTGYLEALREGDLKRAEALVSDSYQPEADTSWLTAEVATGDWEIESVELKSATESTVHVTIASGGARAEGAFTLEGTDDDLRIANPYVYLSVAAPLFASTEVNGVRREAAAAAGAPVLIALYPGSYALFGSVPEFDGGLSLLALPGAHGGLYGGDTVDVNALLTGPVVASEALEDRVNASLAAWIDACAESAEAAPAGCPFGMAWDWGAAFDGRTEFTEVEGLDWSVEAYPRVRFGRDLALTVVEPGSVLVAGTGTALGTGEATAVDGRCTVDFRNAVPAIEDDGTVTFALFAAQQNTCY</sequence>
<protein>
    <submittedName>
        <fullName evidence="2">Uncharacterized protein</fullName>
    </submittedName>
</protein>
<dbReference type="EMBL" id="BAAAQF010000005">
    <property type="protein sequence ID" value="GAA1671784.1"/>
    <property type="molecule type" value="Genomic_DNA"/>
</dbReference>
<gene>
    <name evidence="2" type="ORF">GCM10009830_17320</name>
</gene>
<organism evidence="2 3">
    <name type="scientific">Glycomyces endophyticus</name>
    <dbReference type="NCBI Taxonomy" id="480996"/>
    <lineage>
        <taxon>Bacteria</taxon>
        <taxon>Bacillati</taxon>
        <taxon>Actinomycetota</taxon>
        <taxon>Actinomycetes</taxon>
        <taxon>Glycomycetales</taxon>
        <taxon>Glycomycetaceae</taxon>
        <taxon>Glycomyces</taxon>
    </lineage>
</organism>
<keyword evidence="1" id="KW-1133">Transmembrane helix</keyword>
<accession>A0ABN2GIE8</accession>
<feature type="transmembrane region" description="Helical" evidence="1">
    <location>
        <begin position="12"/>
        <end position="33"/>
    </location>
</feature>
<proteinExistence type="predicted"/>
<evidence type="ECO:0000256" key="1">
    <source>
        <dbReference type="SAM" id="Phobius"/>
    </source>
</evidence>
<dbReference type="RefSeq" id="WP_344484520.1">
    <property type="nucleotide sequence ID" value="NZ_BAAAQF010000005.1"/>
</dbReference>
<evidence type="ECO:0000313" key="2">
    <source>
        <dbReference type="EMBL" id="GAA1671784.1"/>
    </source>
</evidence>
<name>A0ABN2GIE8_9ACTN</name>
<keyword evidence="1" id="KW-0472">Membrane</keyword>
<comment type="caution">
    <text evidence="2">The sequence shown here is derived from an EMBL/GenBank/DDBJ whole genome shotgun (WGS) entry which is preliminary data.</text>
</comment>
<dbReference type="Proteomes" id="UP001499851">
    <property type="component" value="Unassembled WGS sequence"/>
</dbReference>
<keyword evidence="3" id="KW-1185">Reference proteome</keyword>
<evidence type="ECO:0000313" key="3">
    <source>
        <dbReference type="Proteomes" id="UP001499851"/>
    </source>
</evidence>